<gene>
    <name evidence="2" type="primary">11</name>
    <name evidence="2" type="ORF">PBI_GOLDEN_11</name>
</gene>
<evidence type="ECO:0000256" key="1">
    <source>
        <dbReference type="SAM" id="MobiDB-lite"/>
    </source>
</evidence>
<dbReference type="KEGG" id="vg:40100993"/>
<reference evidence="2 3" key="1">
    <citation type="submission" date="2018-02" db="EMBL/GenBank/DDBJ databases">
        <authorList>
            <person name="Ashman T.L."/>
            <person name="Iles K.S."/>
            <person name="Zack K.M."/>
            <person name="Garlena R.A."/>
            <person name="Russell D.A."/>
            <person name="Pope W.H."/>
            <person name="Jacobs-Sera D."/>
            <person name="Hatfull G.F."/>
        </authorList>
    </citation>
    <scope>NUCLEOTIDE SEQUENCE [LARGE SCALE GENOMIC DNA]</scope>
</reference>
<evidence type="ECO:0000313" key="2">
    <source>
        <dbReference type="EMBL" id="AVJ49759.1"/>
    </source>
</evidence>
<sequence length="113" mass="12088">MSITMGQLASRYAAASKDTPGSEELRTLAQVGVGLVKTEIQDMHAVDTGSMLNSTSAERQGKDTYLIGPTVDYAPYVALGTSRMAARPFHVKAAKKLRKEAESIGFDPDKLGI</sequence>
<dbReference type="RefSeq" id="YP_009624152.1">
    <property type="nucleotide sequence ID" value="NC_042117.1"/>
</dbReference>
<organism evidence="2 3">
    <name type="scientific">Microbacterium phage Golden</name>
    <dbReference type="NCBI Taxonomy" id="2099624"/>
    <lineage>
        <taxon>Viruses</taxon>
        <taxon>Duplodnaviria</taxon>
        <taxon>Heunggongvirae</taxon>
        <taxon>Uroviricota</taxon>
        <taxon>Caudoviricetes</taxon>
        <taxon>Kojivirus</taxon>
        <taxon>Kojivirus golden</taxon>
    </lineage>
</organism>
<name>A0A2P1CEV9_9CAUD</name>
<dbReference type="Proteomes" id="UP000241292">
    <property type="component" value="Segment"/>
</dbReference>
<evidence type="ECO:0008006" key="4">
    <source>
        <dbReference type="Google" id="ProtNLM"/>
    </source>
</evidence>
<proteinExistence type="predicted"/>
<keyword evidence="3" id="KW-1185">Reference proteome</keyword>
<accession>A0A2P1CEV9</accession>
<evidence type="ECO:0000313" key="3">
    <source>
        <dbReference type="Proteomes" id="UP000241292"/>
    </source>
</evidence>
<dbReference type="OrthoDB" id="20373at10239"/>
<protein>
    <recommendedName>
        <fullName evidence="4">Minor capsid protein</fullName>
    </recommendedName>
</protein>
<dbReference type="EMBL" id="MG925343">
    <property type="protein sequence ID" value="AVJ49759.1"/>
    <property type="molecule type" value="Genomic_DNA"/>
</dbReference>
<dbReference type="GeneID" id="40100993"/>
<feature type="region of interest" description="Disordered" evidence="1">
    <location>
        <begin position="1"/>
        <end position="21"/>
    </location>
</feature>